<dbReference type="EMBL" id="JADGJH010000357">
    <property type="protein sequence ID" value="KAJ3130753.1"/>
    <property type="molecule type" value="Genomic_DNA"/>
</dbReference>
<organism evidence="5 6">
    <name type="scientific">Physocladia obscura</name>
    <dbReference type="NCBI Taxonomy" id="109957"/>
    <lineage>
        <taxon>Eukaryota</taxon>
        <taxon>Fungi</taxon>
        <taxon>Fungi incertae sedis</taxon>
        <taxon>Chytridiomycota</taxon>
        <taxon>Chytridiomycota incertae sedis</taxon>
        <taxon>Chytridiomycetes</taxon>
        <taxon>Chytridiales</taxon>
        <taxon>Chytriomycetaceae</taxon>
        <taxon>Physocladia</taxon>
    </lineage>
</organism>
<keyword evidence="6" id="KW-1185">Reference proteome</keyword>
<feature type="region of interest" description="Disordered" evidence="3">
    <location>
        <begin position="16"/>
        <end position="60"/>
    </location>
</feature>
<comment type="caution">
    <text evidence="5">The sequence shown here is derived from an EMBL/GenBank/DDBJ whole genome shotgun (WGS) entry which is preliminary data.</text>
</comment>
<dbReference type="InterPro" id="IPR032755">
    <property type="entry name" value="TSNAXIP1_N"/>
</dbReference>
<evidence type="ECO:0000256" key="3">
    <source>
        <dbReference type="SAM" id="MobiDB-lite"/>
    </source>
</evidence>
<evidence type="ECO:0000313" key="6">
    <source>
        <dbReference type="Proteomes" id="UP001211907"/>
    </source>
</evidence>
<name>A0AAD5T7C4_9FUNG</name>
<protein>
    <submittedName>
        <fullName evidence="5">Clathrin heavy chain linker domain-containing protein 1</fullName>
    </submittedName>
</protein>
<feature type="domain" description="Translin-associated factor X-interacting protein 1 N-terminal" evidence="4">
    <location>
        <begin position="316"/>
        <end position="416"/>
    </location>
</feature>
<feature type="coiled-coil region" evidence="2">
    <location>
        <begin position="537"/>
        <end position="585"/>
    </location>
</feature>
<reference evidence="5" key="1">
    <citation type="submission" date="2020-05" db="EMBL/GenBank/DDBJ databases">
        <title>Phylogenomic resolution of chytrid fungi.</title>
        <authorList>
            <person name="Stajich J.E."/>
            <person name="Amses K."/>
            <person name="Simmons R."/>
            <person name="Seto K."/>
            <person name="Myers J."/>
            <person name="Bonds A."/>
            <person name="Quandt C.A."/>
            <person name="Barry K."/>
            <person name="Liu P."/>
            <person name="Grigoriev I."/>
            <person name="Longcore J.E."/>
            <person name="James T.Y."/>
        </authorList>
    </citation>
    <scope>NUCLEOTIDE SEQUENCE</scope>
    <source>
        <strain evidence="5">JEL0513</strain>
    </source>
</reference>
<dbReference type="AlphaFoldDB" id="A0AAD5T7C4"/>
<accession>A0AAD5T7C4</accession>
<feature type="region of interest" description="Disordered" evidence="3">
    <location>
        <begin position="116"/>
        <end position="141"/>
    </location>
</feature>
<dbReference type="Pfam" id="PF15739">
    <property type="entry name" value="TSNAXIP1_N"/>
    <property type="match status" value="1"/>
</dbReference>
<dbReference type="PANTHER" id="PTHR34916:SF1">
    <property type="entry name" value="GI:13385330"/>
    <property type="match status" value="1"/>
</dbReference>
<evidence type="ECO:0000256" key="1">
    <source>
        <dbReference type="ARBA" id="ARBA00023054"/>
    </source>
</evidence>
<evidence type="ECO:0000256" key="2">
    <source>
        <dbReference type="SAM" id="Coils"/>
    </source>
</evidence>
<evidence type="ECO:0000313" key="5">
    <source>
        <dbReference type="EMBL" id="KAJ3130753.1"/>
    </source>
</evidence>
<feature type="compositionally biased region" description="Polar residues" evidence="3">
    <location>
        <begin position="16"/>
        <end position="29"/>
    </location>
</feature>
<feature type="compositionally biased region" description="Polar residues" evidence="3">
    <location>
        <begin position="126"/>
        <end position="141"/>
    </location>
</feature>
<keyword evidence="1 2" id="KW-0175">Coiled coil</keyword>
<evidence type="ECO:0000259" key="4">
    <source>
        <dbReference type="Pfam" id="PF15739"/>
    </source>
</evidence>
<feature type="compositionally biased region" description="Basic and acidic residues" evidence="3">
    <location>
        <begin position="37"/>
        <end position="48"/>
    </location>
</feature>
<gene>
    <name evidence="5" type="primary">CLHC1</name>
    <name evidence="5" type="ORF">HK100_007555</name>
</gene>
<sequence length="600" mass="68191">MDDDLKRWRELATDPSLSHNQPLLTSTSGVDLYPLKKKGDQKSHVPEHHLHKHPSKSNNFISFDHGRKVVQDRVFVHSVLDRISAAQKKDIDILWTGHLNHNNINKALNTTPFQQRKFGRPKEPTKSLSPTIPNEYIPQTPQISSVCSPALFDDKKKQPSLSSKNIDHIDIPDNMHDLLQKFDSVKKKRDSVDVYEFGQYSFASCRQVATTAANVSVTGISPAAKENILVGNINNANIALFPNQSKPTATTVAVTNSVINKDDPAIQRKYMPAPALNLTRHGQYKSLKYTDYDLVQSKWARKHESSMSESLKELTAFLRKELEVLGCSEQGPDMRRLQVYRYVFDRIITDFKHYGPILAEIKAEYDSFIASHNLDQNELIFLRGKVRKLLAQVNHNPSSTMIAIFTANLAFFKNENRLLLKFERKKSIQMETLIVHLKHENDFLNTELKRKLALYASYLPPALLSEKKCTDSMIAQVESMIDNKFGPGDDPISRYEKQICGLTDDVQIKAAEISKLKTAQEQDFVPKSTHVKLGSDHIEITEKFSKLKKMHEQLEEELKAKNLSVGKLESALKEKEEQYHFLIAEYTGLAESMAKKPGIS</sequence>
<dbReference type="Proteomes" id="UP001211907">
    <property type="component" value="Unassembled WGS sequence"/>
</dbReference>
<proteinExistence type="predicted"/>
<dbReference type="PANTHER" id="PTHR34916">
    <property type="entry name" value="GI:13385330"/>
    <property type="match status" value="1"/>
</dbReference>